<evidence type="ECO:0000256" key="3">
    <source>
        <dbReference type="ARBA" id="ARBA00022617"/>
    </source>
</evidence>
<evidence type="ECO:0000256" key="1">
    <source>
        <dbReference type="ARBA" id="ARBA00001971"/>
    </source>
</evidence>
<keyword evidence="3 6" id="KW-0349">Heme</keyword>
<dbReference type="GO" id="GO:0004497">
    <property type="term" value="F:monooxygenase activity"/>
    <property type="evidence" value="ECO:0007669"/>
    <property type="project" value="UniProtKB-KW"/>
</dbReference>
<dbReference type="InterPro" id="IPR036396">
    <property type="entry name" value="Cyt_P450_sf"/>
</dbReference>
<dbReference type="PRINTS" id="PR00385">
    <property type="entry name" value="P450"/>
</dbReference>
<evidence type="ECO:0008006" key="10">
    <source>
        <dbReference type="Google" id="ProtNLM"/>
    </source>
</evidence>
<evidence type="ECO:0000256" key="4">
    <source>
        <dbReference type="ARBA" id="ARBA00022723"/>
    </source>
</evidence>
<dbReference type="Gene3D" id="1.10.630.10">
    <property type="entry name" value="Cytochrome P450"/>
    <property type="match status" value="1"/>
</dbReference>
<keyword evidence="5 6" id="KW-0408">Iron</keyword>
<dbReference type="InterPro" id="IPR050121">
    <property type="entry name" value="Cytochrome_P450_monoxygenase"/>
</dbReference>
<sequence>MLFSVPMRPWMRRILPTSIWNYVNLTVYGWEFHEKLRPFQEYAAPQGNPKSYLLAGCGTLEFWTCDPEVAHEILRRPRDFHQHHLTGLFMGVFGHNILTDNGDQWARQRKIVASVITERISKSVFEESVRQTRGMIQEVLSAAPSSPQPEASSATSNNLFDMIKKITIHVLSGAGMGANVPWKNEDGEKPPPGYKMTYIESAKVVMESVTGPIILPPLLLAWWPSWFPGYKKMQQLGIAKREFPKHTELLLDEERQRTSDKSIGRSNIMSQMIQASEQDPGAEKAVTLSQEEMIGNLFIFTAAGFETTANSLSYALALLAKYPKWQDWLIEEVDGILPDKEQQELSYTAVHPRATRILAFMFETLRLYTPVVHLTKENITPQTIPTSRGPICLPAGTSIYIDNIALHLDAEVWRDLNRGSDPDFVRNSATTTTLDDEFVFRPSRWLNAPGSPQPHFQPPRGAFIPWSAGPRVCPGQKMAQVEFAAVLLTLLHRHRVEAAPAFAGETQQQVEDRLEAQLNDSMSILTLQMNGVYDAGEKGGLPMRLSQRV</sequence>
<dbReference type="EMBL" id="JAKJXP020000052">
    <property type="protein sequence ID" value="KAK7751220.1"/>
    <property type="molecule type" value="Genomic_DNA"/>
</dbReference>
<reference evidence="8 9" key="1">
    <citation type="submission" date="2024-02" db="EMBL/GenBank/DDBJ databases">
        <title>De novo assembly and annotation of 12 fungi associated with fruit tree decline syndrome in Ontario, Canada.</title>
        <authorList>
            <person name="Sulman M."/>
            <person name="Ellouze W."/>
            <person name="Ilyukhin E."/>
        </authorList>
    </citation>
    <scope>NUCLEOTIDE SEQUENCE [LARGE SCALE GENOMIC DNA]</scope>
    <source>
        <strain evidence="8 9">M11/M66-122</strain>
    </source>
</reference>
<evidence type="ECO:0000256" key="6">
    <source>
        <dbReference type="PIRSR" id="PIRSR602401-1"/>
    </source>
</evidence>
<dbReference type="InterPro" id="IPR001128">
    <property type="entry name" value="Cyt_P450"/>
</dbReference>
<dbReference type="AlphaFoldDB" id="A0AAN9YRB5"/>
<dbReference type="GO" id="GO:0005506">
    <property type="term" value="F:iron ion binding"/>
    <property type="evidence" value="ECO:0007669"/>
    <property type="project" value="InterPro"/>
</dbReference>
<organism evidence="8 9">
    <name type="scientific">Diatrype stigma</name>
    <dbReference type="NCBI Taxonomy" id="117547"/>
    <lineage>
        <taxon>Eukaryota</taxon>
        <taxon>Fungi</taxon>
        <taxon>Dikarya</taxon>
        <taxon>Ascomycota</taxon>
        <taxon>Pezizomycotina</taxon>
        <taxon>Sordariomycetes</taxon>
        <taxon>Xylariomycetidae</taxon>
        <taxon>Xylariales</taxon>
        <taxon>Diatrypaceae</taxon>
        <taxon>Diatrype</taxon>
    </lineage>
</organism>
<dbReference type="PANTHER" id="PTHR24305">
    <property type="entry name" value="CYTOCHROME P450"/>
    <property type="match status" value="1"/>
</dbReference>
<evidence type="ECO:0000256" key="2">
    <source>
        <dbReference type="ARBA" id="ARBA00010617"/>
    </source>
</evidence>
<dbReference type="Proteomes" id="UP001320420">
    <property type="component" value="Unassembled WGS sequence"/>
</dbReference>
<evidence type="ECO:0000313" key="9">
    <source>
        <dbReference type="Proteomes" id="UP001320420"/>
    </source>
</evidence>
<dbReference type="GO" id="GO:0020037">
    <property type="term" value="F:heme binding"/>
    <property type="evidence" value="ECO:0007669"/>
    <property type="project" value="InterPro"/>
</dbReference>
<dbReference type="SUPFAM" id="SSF48264">
    <property type="entry name" value="Cytochrome P450"/>
    <property type="match status" value="1"/>
</dbReference>
<evidence type="ECO:0000256" key="7">
    <source>
        <dbReference type="RuleBase" id="RU000461"/>
    </source>
</evidence>
<dbReference type="PROSITE" id="PS00086">
    <property type="entry name" value="CYTOCHROME_P450"/>
    <property type="match status" value="1"/>
</dbReference>
<name>A0AAN9YRB5_9PEZI</name>
<dbReference type="Pfam" id="PF00067">
    <property type="entry name" value="p450"/>
    <property type="match status" value="2"/>
</dbReference>
<dbReference type="PRINTS" id="PR00463">
    <property type="entry name" value="EP450I"/>
</dbReference>
<feature type="binding site" description="axial binding residue" evidence="6">
    <location>
        <position position="473"/>
    </location>
    <ligand>
        <name>heme</name>
        <dbReference type="ChEBI" id="CHEBI:30413"/>
    </ligand>
    <ligandPart>
        <name>Fe</name>
        <dbReference type="ChEBI" id="CHEBI:18248"/>
    </ligandPart>
</feature>
<comment type="caution">
    <text evidence="8">The sequence shown here is derived from an EMBL/GenBank/DDBJ whole genome shotgun (WGS) entry which is preliminary data.</text>
</comment>
<dbReference type="GO" id="GO:0016705">
    <property type="term" value="F:oxidoreductase activity, acting on paired donors, with incorporation or reduction of molecular oxygen"/>
    <property type="evidence" value="ECO:0007669"/>
    <property type="project" value="InterPro"/>
</dbReference>
<dbReference type="PANTHER" id="PTHR24305:SF166">
    <property type="entry name" value="CYTOCHROME P450 12A4, MITOCHONDRIAL-RELATED"/>
    <property type="match status" value="1"/>
</dbReference>
<keyword evidence="4 6" id="KW-0479">Metal-binding</keyword>
<evidence type="ECO:0000256" key="5">
    <source>
        <dbReference type="ARBA" id="ARBA00023004"/>
    </source>
</evidence>
<keyword evidence="7" id="KW-0560">Oxidoreductase</keyword>
<dbReference type="CDD" id="cd11070">
    <property type="entry name" value="CYP56-like"/>
    <property type="match status" value="1"/>
</dbReference>
<proteinExistence type="inferred from homology"/>
<dbReference type="InterPro" id="IPR017972">
    <property type="entry name" value="Cyt_P450_CS"/>
</dbReference>
<evidence type="ECO:0000313" key="8">
    <source>
        <dbReference type="EMBL" id="KAK7751220.1"/>
    </source>
</evidence>
<gene>
    <name evidence="8" type="ORF">SLS62_006765</name>
</gene>
<dbReference type="InterPro" id="IPR002401">
    <property type="entry name" value="Cyt_P450_E_grp-I"/>
</dbReference>
<comment type="similarity">
    <text evidence="2 7">Belongs to the cytochrome P450 family.</text>
</comment>
<comment type="cofactor">
    <cofactor evidence="1 6">
        <name>heme</name>
        <dbReference type="ChEBI" id="CHEBI:30413"/>
    </cofactor>
</comment>
<keyword evidence="7" id="KW-0503">Monooxygenase</keyword>
<protein>
    <recommendedName>
        <fullName evidence="10">Cytochrome P450</fullName>
    </recommendedName>
</protein>
<keyword evidence="9" id="KW-1185">Reference proteome</keyword>
<accession>A0AAN9YRB5</accession>